<dbReference type="SMART" id="SM00399">
    <property type="entry name" value="ZnF_C4"/>
    <property type="match status" value="1"/>
</dbReference>
<feature type="region of interest" description="Disordered" evidence="15">
    <location>
        <begin position="90"/>
        <end position="121"/>
    </location>
</feature>
<dbReference type="SUPFAM" id="SSF48508">
    <property type="entry name" value="Nuclear receptor ligand-binding domain"/>
    <property type="match status" value="1"/>
</dbReference>
<proteinExistence type="inferred from homology"/>
<dbReference type="InterPro" id="IPR050234">
    <property type="entry name" value="Nuclear_hormone_rcpt_NR1"/>
</dbReference>
<dbReference type="InterPro" id="IPR001628">
    <property type="entry name" value="Znf_hrmn_rcpt"/>
</dbReference>
<evidence type="ECO:0000256" key="10">
    <source>
        <dbReference type="ARBA" id="ARBA00029963"/>
    </source>
</evidence>
<dbReference type="PROSITE" id="PS51030">
    <property type="entry name" value="NUCLEAR_REC_DBD_2"/>
    <property type="match status" value="1"/>
</dbReference>
<evidence type="ECO:0000256" key="8">
    <source>
        <dbReference type="ARBA" id="ARBA00023170"/>
    </source>
</evidence>
<dbReference type="EMBL" id="JACVVK020000068">
    <property type="protein sequence ID" value="KAK7496276.1"/>
    <property type="molecule type" value="Genomic_DNA"/>
</dbReference>
<feature type="region of interest" description="Disordered" evidence="15">
    <location>
        <begin position="230"/>
        <end position="274"/>
    </location>
</feature>
<dbReference type="InterPro" id="IPR035500">
    <property type="entry name" value="NHR-like_dom_sf"/>
</dbReference>
<dbReference type="PRINTS" id="PR00047">
    <property type="entry name" value="STROIDFINGER"/>
</dbReference>
<dbReference type="InterPro" id="IPR013088">
    <property type="entry name" value="Znf_NHR/GATA"/>
</dbReference>
<dbReference type="PANTHER" id="PTHR24082:SF507">
    <property type="entry name" value="BILE ACID RECEPTOR-RELATED"/>
    <property type="match status" value="1"/>
</dbReference>
<dbReference type="PROSITE" id="PS51843">
    <property type="entry name" value="NR_LBD"/>
    <property type="match status" value="1"/>
</dbReference>
<dbReference type="SUPFAM" id="SSF57716">
    <property type="entry name" value="Glucocorticoid receptor-like (DNA-binding domain)"/>
    <property type="match status" value="1"/>
</dbReference>
<evidence type="ECO:0000256" key="13">
    <source>
        <dbReference type="ARBA" id="ARBA00033286"/>
    </source>
</evidence>
<protein>
    <recommendedName>
        <fullName evidence="1">Ecdysone receptor</fullName>
    </recommendedName>
    <alternativeName>
        <fullName evidence="10">20-hydroxy-ecdysone receptor</fullName>
    </alternativeName>
    <alternativeName>
        <fullName evidence="11">EcRH</fullName>
    </alternativeName>
    <alternativeName>
        <fullName evidence="12">Ecdysteroid receptor</fullName>
    </alternativeName>
    <alternativeName>
        <fullName evidence="13">Nuclear receptor subfamily 1 group H member 1</fullName>
    </alternativeName>
</protein>
<dbReference type="Pfam" id="PF00105">
    <property type="entry name" value="zf-C4"/>
    <property type="match status" value="1"/>
</dbReference>
<evidence type="ECO:0000256" key="6">
    <source>
        <dbReference type="ARBA" id="ARBA00023125"/>
    </source>
</evidence>
<dbReference type="AlphaFoldDB" id="A0ABD0LAG8"/>
<evidence type="ECO:0000259" key="17">
    <source>
        <dbReference type="PROSITE" id="PS51843"/>
    </source>
</evidence>
<dbReference type="Pfam" id="PF00104">
    <property type="entry name" value="Hormone_recep"/>
    <property type="match status" value="1"/>
</dbReference>
<dbReference type="SMART" id="SM00430">
    <property type="entry name" value="HOLI"/>
    <property type="match status" value="1"/>
</dbReference>
<dbReference type="GO" id="GO:0008270">
    <property type="term" value="F:zinc ion binding"/>
    <property type="evidence" value="ECO:0007669"/>
    <property type="project" value="UniProtKB-KW"/>
</dbReference>
<keyword evidence="4 14" id="KW-0862">Zinc</keyword>
<dbReference type="PRINTS" id="PR01283">
    <property type="entry name" value="ECDYSTEROIDR"/>
</dbReference>
<dbReference type="InterPro" id="IPR001723">
    <property type="entry name" value="Nuclear_hrmn_rcpt"/>
</dbReference>
<evidence type="ECO:0000256" key="7">
    <source>
        <dbReference type="ARBA" id="ARBA00023163"/>
    </source>
</evidence>
<feature type="domain" description="NR LBD" evidence="17">
    <location>
        <begin position="281"/>
        <end position="516"/>
    </location>
</feature>
<keyword evidence="7 14" id="KW-0804">Transcription</keyword>
<dbReference type="GO" id="GO:0003677">
    <property type="term" value="F:DNA binding"/>
    <property type="evidence" value="ECO:0007669"/>
    <property type="project" value="UniProtKB-KW"/>
</dbReference>
<sequence length="519" mass="57388">APRVTRGAASDRVAQEFNRLGSTSGACLWTQPCGDKISCVGVSVVPRLSHYQSYSVRTMCILGGLLVLSDGNMPPHPDSSQPLQTSFRERMNISSPPGPYHLDSGSGGGGSSAGDEFSLDGCSDPKRKKGAGVAGKSIEEELCRICGDRASGYHYNALSCEGCKGFFRRSITKTANYVCKYGGNCEMDMWMRRKCQACRLRRCREVGMKEECLLSEDQCKARDARRKSKARPSIKKEVVSPDSNEGLELLDVKPPPELQSSASPPVGDSSLDNPLLRMPEEHQKIVQSLLVLQEKFEFPDEEDVKQATEEFDAEKNPEMSADSFLNTMAQMTVLITRLIVEFAKCLPGFLELDMDDQIILLKAASSEVMSIRAARCYDVETKSIMFANGQPCTLENMLATGLGKYAELVYEFCHNMALMQTDNTEYALITAISIFSERPGLKEKLKVEEFQSRYVDVLQSYESAKRRRGGSALAKFLTRMSDLRSISVEHSSLLVDMQQVGTTLPEIMNEVFVLPPEGS</sequence>
<keyword evidence="2 14" id="KW-0479">Metal-binding</keyword>
<feature type="domain" description="Nuclear receptor" evidence="16">
    <location>
        <begin position="140"/>
        <end position="215"/>
    </location>
</feature>
<evidence type="ECO:0000256" key="12">
    <source>
        <dbReference type="ARBA" id="ARBA00033003"/>
    </source>
</evidence>
<comment type="subcellular location">
    <subcellularLocation>
        <location evidence="14">Nucleus</location>
    </subcellularLocation>
</comment>
<organism evidence="18 19">
    <name type="scientific">Batillaria attramentaria</name>
    <dbReference type="NCBI Taxonomy" id="370345"/>
    <lineage>
        <taxon>Eukaryota</taxon>
        <taxon>Metazoa</taxon>
        <taxon>Spiralia</taxon>
        <taxon>Lophotrochozoa</taxon>
        <taxon>Mollusca</taxon>
        <taxon>Gastropoda</taxon>
        <taxon>Caenogastropoda</taxon>
        <taxon>Sorbeoconcha</taxon>
        <taxon>Cerithioidea</taxon>
        <taxon>Batillariidae</taxon>
        <taxon>Batillaria</taxon>
    </lineage>
</organism>
<evidence type="ECO:0000259" key="16">
    <source>
        <dbReference type="PROSITE" id="PS51030"/>
    </source>
</evidence>
<evidence type="ECO:0000313" key="18">
    <source>
        <dbReference type="EMBL" id="KAK7496276.1"/>
    </source>
</evidence>
<dbReference type="Gene3D" id="1.10.565.10">
    <property type="entry name" value="Retinoid X Receptor"/>
    <property type="match status" value="1"/>
</dbReference>
<dbReference type="Proteomes" id="UP001519460">
    <property type="component" value="Unassembled WGS sequence"/>
</dbReference>
<keyword evidence="9 14" id="KW-0539">Nucleus</keyword>
<evidence type="ECO:0000313" key="19">
    <source>
        <dbReference type="Proteomes" id="UP001519460"/>
    </source>
</evidence>
<keyword evidence="6 14" id="KW-0238">DNA-binding</keyword>
<dbReference type="PANTHER" id="PTHR24082">
    <property type="entry name" value="NUCLEAR HORMONE RECEPTOR"/>
    <property type="match status" value="1"/>
</dbReference>
<dbReference type="FunFam" id="3.30.50.10:FF:000031">
    <property type="entry name" value="Ecdysone receptor A1"/>
    <property type="match status" value="1"/>
</dbReference>
<accession>A0ABD0LAG8</accession>
<keyword evidence="8 14" id="KW-0675">Receptor</keyword>
<dbReference type="InterPro" id="IPR003069">
    <property type="entry name" value="Ecdystd_rcpt"/>
</dbReference>
<evidence type="ECO:0000256" key="9">
    <source>
        <dbReference type="ARBA" id="ARBA00023242"/>
    </source>
</evidence>
<dbReference type="PROSITE" id="PS00031">
    <property type="entry name" value="NUCLEAR_REC_DBD_1"/>
    <property type="match status" value="1"/>
</dbReference>
<evidence type="ECO:0000256" key="4">
    <source>
        <dbReference type="ARBA" id="ARBA00022833"/>
    </source>
</evidence>
<dbReference type="GO" id="GO:0005634">
    <property type="term" value="C:nucleus"/>
    <property type="evidence" value="ECO:0007669"/>
    <property type="project" value="UniProtKB-SubCell"/>
</dbReference>
<feature type="non-terminal residue" evidence="18">
    <location>
        <position position="1"/>
    </location>
</feature>
<keyword evidence="3 14" id="KW-0863">Zinc-finger</keyword>
<comment type="similarity">
    <text evidence="14">Belongs to the nuclear hormone receptor family.</text>
</comment>
<comment type="caution">
    <text evidence="18">The sequence shown here is derived from an EMBL/GenBank/DDBJ whole genome shotgun (WGS) entry which is preliminary data.</text>
</comment>
<reference evidence="18 19" key="1">
    <citation type="journal article" date="2023" name="Sci. Data">
        <title>Genome assembly of the Korean intertidal mud-creeper Batillaria attramentaria.</title>
        <authorList>
            <person name="Patra A.K."/>
            <person name="Ho P.T."/>
            <person name="Jun S."/>
            <person name="Lee S.J."/>
            <person name="Kim Y."/>
            <person name="Won Y.J."/>
        </authorList>
    </citation>
    <scope>NUCLEOTIDE SEQUENCE [LARGE SCALE GENOMIC DNA]</scope>
    <source>
        <strain evidence="18">Wonlab-2016</strain>
    </source>
</reference>
<evidence type="ECO:0000256" key="14">
    <source>
        <dbReference type="RuleBase" id="RU004334"/>
    </source>
</evidence>
<name>A0ABD0LAG8_9CAEN</name>
<evidence type="ECO:0000256" key="5">
    <source>
        <dbReference type="ARBA" id="ARBA00023015"/>
    </source>
</evidence>
<evidence type="ECO:0000256" key="15">
    <source>
        <dbReference type="SAM" id="MobiDB-lite"/>
    </source>
</evidence>
<gene>
    <name evidence="18" type="ORF">BaRGS_00012441</name>
</gene>
<evidence type="ECO:0000256" key="2">
    <source>
        <dbReference type="ARBA" id="ARBA00022723"/>
    </source>
</evidence>
<evidence type="ECO:0000256" key="11">
    <source>
        <dbReference type="ARBA" id="ARBA00030794"/>
    </source>
</evidence>
<dbReference type="PRINTS" id="PR00398">
    <property type="entry name" value="STRDHORMONER"/>
</dbReference>
<dbReference type="Gene3D" id="3.30.50.10">
    <property type="entry name" value="Erythroid Transcription Factor GATA-1, subunit A"/>
    <property type="match status" value="1"/>
</dbReference>
<keyword evidence="19" id="KW-1185">Reference proteome</keyword>
<dbReference type="InterPro" id="IPR000536">
    <property type="entry name" value="Nucl_hrmn_rcpt_lig-bd"/>
</dbReference>
<keyword evidence="5 14" id="KW-0805">Transcription regulation</keyword>
<evidence type="ECO:0000256" key="1">
    <source>
        <dbReference type="ARBA" id="ARBA00022052"/>
    </source>
</evidence>
<evidence type="ECO:0000256" key="3">
    <source>
        <dbReference type="ARBA" id="ARBA00022771"/>
    </source>
</evidence>